<organism evidence="8 9">
    <name type="scientific">Liquidambar formosana</name>
    <name type="common">Formosan gum</name>
    <dbReference type="NCBI Taxonomy" id="63359"/>
    <lineage>
        <taxon>Eukaryota</taxon>
        <taxon>Viridiplantae</taxon>
        <taxon>Streptophyta</taxon>
        <taxon>Embryophyta</taxon>
        <taxon>Tracheophyta</taxon>
        <taxon>Spermatophyta</taxon>
        <taxon>Magnoliopsida</taxon>
        <taxon>eudicotyledons</taxon>
        <taxon>Gunneridae</taxon>
        <taxon>Pentapetalae</taxon>
        <taxon>Saxifragales</taxon>
        <taxon>Altingiaceae</taxon>
        <taxon>Liquidambar</taxon>
    </lineage>
</organism>
<evidence type="ECO:0000256" key="4">
    <source>
        <dbReference type="ARBA" id="ARBA00022982"/>
    </source>
</evidence>
<dbReference type="CDD" id="cd09629">
    <property type="entry name" value="DOMON_CIL1_like"/>
    <property type="match status" value="1"/>
</dbReference>
<evidence type="ECO:0000256" key="5">
    <source>
        <dbReference type="ARBA" id="ARBA00023136"/>
    </source>
</evidence>
<dbReference type="InterPro" id="IPR005018">
    <property type="entry name" value="DOMON_domain"/>
</dbReference>
<feature type="signal peptide" evidence="6">
    <location>
        <begin position="1"/>
        <end position="23"/>
    </location>
</feature>
<keyword evidence="4" id="KW-0249">Electron transport</keyword>
<gene>
    <name evidence="8" type="ORF">L1049_001969</name>
</gene>
<evidence type="ECO:0000256" key="3">
    <source>
        <dbReference type="ARBA" id="ARBA00022729"/>
    </source>
</evidence>
<keyword evidence="2" id="KW-0813">Transport</keyword>
<reference evidence="8 9" key="1">
    <citation type="journal article" date="2024" name="Plant J.">
        <title>Genome sequences and population genomics reveal climatic adaptation and genomic divergence between two closely related sweetgum species.</title>
        <authorList>
            <person name="Xu W.Q."/>
            <person name="Ren C.Q."/>
            <person name="Zhang X.Y."/>
            <person name="Comes H.P."/>
            <person name="Liu X.H."/>
            <person name="Li Y.G."/>
            <person name="Kettle C.J."/>
            <person name="Jalonen R."/>
            <person name="Gaisberger H."/>
            <person name="Ma Y.Z."/>
            <person name="Qiu Y.X."/>
        </authorList>
    </citation>
    <scope>NUCLEOTIDE SEQUENCE [LARGE SCALE GENOMIC DNA]</scope>
    <source>
        <strain evidence="8">Hangzhou</strain>
    </source>
</reference>
<keyword evidence="5" id="KW-0472">Membrane</keyword>
<dbReference type="PANTHER" id="PTHR23130:SF199">
    <property type="entry name" value="CYTOCHROME B561 AND DOMON DOMAIN-CONTAINING PROTEIN"/>
    <property type="match status" value="1"/>
</dbReference>
<comment type="subcellular location">
    <subcellularLocation>
        <location evidence="1">Membrane</location>
    </subcellularLocation>
</comment>
<feature type="domain" description="DOMON" evidence="7">
    <location>
        <begin position="47"/>
        <end position="161"/>
    </location>
</feature>
<dbReference type="Pfam" id="PF04526">
    <property type="entry name" value="DUF568"/>
    <property type="match status" value="1"/>
</dbReference>
<name>A0AAP0NE17_LIQFO</name>
<proteinExistence type="predicted"/>
<keyword evidence="3 6" id="KW-0732">Signal</keyword>
<dbReference type="EMBL" id="JBBPBK010000013">
    <property type="protein sequence ID" value="KAK9271607.1"/>
    <property type="molecule type" value="Genomic_DNA"/>
</dbReference>
<dbReference type="AlphaFoldDB" id="A0AAP0NE17"/>
<accession>A0AAP0NE17</accession>
<dbReference type="PANTHER" id="PTHR23130">
    <property type="entry name" value="CYTOCHROME B561 AND DOMON DOMAIN-CONTAINING PROTEIN"/>
    <property type="match status" value="1"/>
</dbReference>
<evidence type="ECO:0000259" key="7">
    <source>
        <dbReference type="PROSITE" id="PS50836"/>
    </source>
</evidence>
<dbReference type="Proteomes" id="UP001415857">
    <property type="component" value="Unassembled WGS sequence"/>
</dbReference>
<feature type="chain" id="PRO_5042820473" description="DOMON domain-containing protein" evidence="6">
    <location>
        <begin position="24"/>
        <end position="249"/>
    </location>
</feature>
<dbReference type="PROSITE" id="PS50836">
    <property type="entry name" value="DOMON"/>
    <property type="match status" value="1"/>
</dbReference>
<evidence type="ECO:0000313" key="8">
    <source>
        <dbReference type="EMBL" id="KAK9271607.1"/>
    </source>
</evidence>
<keyword evidence="9" id="KW-1185">Reference proteome</keyword>
<sequence>MNKLLKSALFSCLLISLFLSSSAQTCRNFTSFTNNVIYNSCNDLPVLNSFLYWNYQSNGTVNLAYRHSGVTASNWVSWAINPAGQQMVGSQALVAFQNSSGVMHAYTSPVTQYQTSLAEGTLSFGVTGLSAELVNGDMIIFATLQITSSMGTTVNQVWQVGPVSGGAPGVHSTTGDNVKSMGTVNFLSGQTMGPVDFHSGQTTTSGGSGSRIRKINDKLLFGLFFLLLVDWGYEMVQIEGDYEILIKIV</sequence>
<dbReference type="GO" id="GO:0016020">
    <property type="term" value="C:membrane"/>
    <property type="evidence" value="ECO:0007669"/>
    <property type="project" value="UniProtKB-SubCell"/>
</dbReference>
<evidence type="ECO:0000256" key="6">
    <source>
        <dbReference type="SAM" id="SignalP"/>
    </source>
</evidence>
<evidence type="ECO:0000313" key="9">
    <source>
        <dbReference type="Proteomes" id="UP001415857"/>
    </source>
</evidence>
<protein>
    <recommendedName>
        <fullName evidence="7">DOMON domain-containing protein</fullName>
    </recommendedName>
</protein>
<evidence type="ECO:0000256" key="1">
    <source>
        <dbReference type="ARBA" id="ARBA00004370"/>
    </source>
</evidence>
<comment type="caution">
    <text evidence="8">The sequence shown here is derived from an EMBL/GenBank/DDBJ whole genome shotgun (WGS) entry which is preliminary data.</text>
</comment>
<dbReference type="InterPro" id="IPR045265">
    <property type="entry name" value="AIR12_DOMON"/>
</dbReference>
<evidence type="ECO:0000256" key="2">
    <source>
        <dbReference type="ARBA" id="ARBA00022448"/>
    </source>
</evidence>